<comment type="similarity">
    <text evidence="1">Belongs to the LysR transcriptional regulatory family.</text>
</comment>
<dbReference type="OrthoDB" id="8583877at2"/>
<dbReference type="PANTHER" id="PTHR30118">
    <property type="entry name" value="HTH-TYPE TRANSCRIPTIONAL REGULATOR LEUO-RELATED"/>
    <property type="match status" value="1"/>
</dbReference>
<dbReference type="GO" id="GO:0003700">
    <property type="term" value="F:DNA-binding transcription factor activity"/>
    <property type="evidence" value="ECO:0007669"/>
    <property type="project" value="InterPro"/>
</dbReference>
<gene>
    <name evidence="6" type="ORF">MESMUL_17460</name>
</gene>
<evidence type="ECO:0000256" key="3">
    <source>
        <dbReference type="ARBA" id="ARBA00023125"/>
    </source>
</evidence>
<accession>A0A388SDG3</accession>
<accession>A0A401LJ00</accession>
<dbReference type="Gene3D" id="3.40.190.10">
    <property type="entry name" value="Periplasmic binding protein-like II"/>
    <property type="match status" value="2"/>
</dbReference>
<evidence type="ECO:0000256" key="2">
    <source>
        <dbReference type="ARBA" id="ARBA00023015"/>
    </source>
</evidence>
<feature type="domain" description="HTH lysR-type" evidence="5">
    <location>
        <begin position="11"/>
        <end position="68"/>
    </location>
</feature>
<dbReference type="Gene3D" id="1.10.10.10">
    <property type="entry name" value="Winged helix-like DNA-binding domain superfamily/Winged helix DNA-binding domain"/>
    <property type="match status" value="1"/>
</dbReference>
<reference evidence="6 7" key="1">
    <citation type="journal article" date="2018" name="Int. J. Syst. Evol. Microbiol.">
        <title>Mesosutterella multiformis gen. nov., sp. nov., a member of the family Sutterellaceae and Sutterella megalosphaeroides sp. nov., isolated from human faeces.</title>
        <authorList>
            <person name="Sakamoto M."/>
            <person name="Ikeyama N."/>
            <person name="Kunihiro T."/>
            <person name="Iino T."/>
            <person name="Yuki M."/>
            <person name="Ohkuma M."/>
        </authorList>
    </citation>
    <scope>NUCLEOTIDE SEQUENCE [LARGE SCALE GENOMIC DNA]</scope>
    <source>
        <strain evidence="6 7">4NBBH2</strain>
    </source>
</reference>
<dbReference type="GO" id="GO:0003677">
    <property type="term" value="F:DNA binding"/>
    <property type="evidence" value="ECO:0007669"/>
    <property type="project" value="UniProtKB-KW"/>
</dbReference>
<dbReference type="InterPro" id="IPR005119">
    <property type="entry name" value="LysR_subst-bd"/>
</dbReference>
<dbReference type="RefSeq" id="WP_116270665.1">
    <property type="nucleotide sequence ID" value="NZ_BGZJ01000002.1"/>
</dbReference>
<dbReference type="InterPro" id="IPR036388">
    <property type="entry name" value="WH-like_DNA-bd_sf"/>
</dbReference>
<evidence type="ECO:0000313" key="6">
    <source>
        <dbReference type="EMBL" id="GBO94392.1"/>
    </source>
</evidence>
<name>A0A388SDG3_9BURK</name>
<evidence type="ECO:0000256" key="4">
    <source>
        <dbReference type="ARBA" id="ARBA00023163"/>
    </source>
</evidence>
<dbReference type="AlphaFoldDB" id="A0A388SDG3"/>
<keyword evidence="4" id="KW-0804">Transcription</keyword>
<dbReference type="Pfam" id="PF00126">
    <property type="entry name" value="HTH_1"/>
    <property type="match status" value="1"/>
</dbReference>
<dbReference type="InterPro" id="IPR036390">
    <property type="entry name" value="WH_DNA-bd_sf"/>
</dbReference>
<dbReference type="InterPro" id="IPR050389">
    <property type="entry name" value="LysR-type_TF"/>
</dbReference>
<evidence type="ECO:0000259" key="5">
    <source>
        <dbReference type="PROSITE" id="PS50931"/>
    </source>
</evidence>
<keyword evidence="2" id="KW-0805">Transcription regulation</keyword>
<keyword evidence="7" id="KW-1185">Reference proteome</keyword>
<dbReference type="InterPro" id="IPR000847">
    <property type="entry name" value="LysR_HTH_N"/>
</dbReference>
<keyword evidence="3" id="KW-0238">DNA-binding</keyword>
<dbReference type="PROSITE" id="PS50931">
    <property type="entry name" value="HTH_LYSR"/>
    <property type="match status" value="1"/>
</dbReference>
<organism evidence="6 7">
    <name type="scientific">Mesosutterella multiformis</name>
    <dbReference type="NCBI Taxonomy" id="2259133"/>
    <lineage>
        <taxon>Bacteria</taxon>
        <taxon>Pseudomonadati</taxon>
        <taxon>Pseudomonadota</taxon>
        <taxon>Betaproteobacteria</taxon>
        <taxon>Burkholderiales</taxon>
        <taxon>Sutterellaceae</taxon>
        <taxon>Mesosutterella</taxon>
    </lineage>
</organism>
<dbReference type="Pfam" id="PF03466">
    <property type="entry name" value="LysR_substrate"/>
    <property type="match status" value="1"/>
</dbReference>
<comment type="caution">
    <text evidence="6">The sequence shown here is derived from an EMBL/GenBank/DDBJ whole genome shotgun (WGS) entry which is preliminary data.</text>
</comment>
<evidence type="ECO:0000256" key="1">
    <source>
        <dbReference type="ARBA" id="ARBA00009437"/>
    </source>
</evidence>
<dbReference type="PANTHER" id="PTHR30118:SF15">
    <property type="entry name" value="TRANSCRIPTIONAL REGULATORY PROTEIN"/>
    <property type="match status" value="1"/>
</dbReference>
<dbReference type="SUPFAM" id="SSF46785">
    <property type="entry name" value="Winged helix' DNA-binding domain"/>
    <property type="match status" value="1"/>
</dbReference>
<dbReference type="Proteomes" id="UP000266091">
    <property type="component" value="Unassembled WGS sequence"/>
</dbReference>
<evidence type="ECO:0000313" key="7">
    <source>
        <dbReference type="Proteomes" id="UP000266091"/>
    </source>
</evidence>
<dbReference type="SUPFAM" id="SSF53850">
    <property type="entry name" value="Periplasmic binding protein-like II"/>
    <property type="match status" value="1"/>
</dbReference>
<protein>
    <submittedName>
        <fullName evidence="6">Transcriptional regulator</fullName>
    </submittedName>
</protein>
<dbReference type="EMBL" id="BGZJ01000002">
    <property type="protein sequence ID" value="GBO94392.1"/>
    <property type="molecule type" value="Genomic_DNA"/>
</dbReference>
<proteinExistence type="inferred from homology"/>
<sequence length="313" mass="34789">MAKNSAEKALESIPSMRLLVAVCRKKSLTEAAKGLGMSLSAASHQLSVLKDAAGDPLFLRTDKGLAPTSAMKELLPKLESIIDAVDSLRKPAVFDPATAKRDIRILTYDMGYLAFVLPVVPRLQTESPGLRINVDFLESREFALNELRLGKADLCINPGLLNQSDVVSQPLGKVEYRLMVRQGHPLEAIYQAEGRVTLEEIARFPQFIPSTRQGGYNRPWLDVMAMGAPVIACNYFNVPPFVVKRTDAVEWIPSPLAAEWEGTGLFTVIPLAGENRSVFTSRLFWAARDERDPLNQWLRSLLLSYAHDHYPTE</sequence>